<accession>A0ABM0KA91</accession>
<sequence length="117" mass="13299">MAGIHKVTTGLTGLAVARHPHQTLKVLYGKILSQLKKMPTEAAYRRNTELIVNERLAAVTAEPDVVKLEQRINCGQIEEVIIQAERELSLSRRMLQWKPWEPLVGQAPPNQWKWPLA</sequence>
<comment type="subcellular location">
    <subcellularLocation>
        <location evidence="2">Mitochondrion inner membrane</location>
        <topology evidence="2">Peripheral membrane protein</topology>
        <orientation evidence="2">Matrix side</orientation>
    </subcellularLocation>
</comment>
<evidence type="ECO:0000256" key="6">
    <source>
        <dbReference type="ARBA" id="ARBA00022660"/>
    </source>
</evidence>
<dbReference type="InterPro" id="IPR006806">
    <property type="entry name" value="NDUFA5"/>
</dbReference>
<evidence type="ECO:0000256" key="7">
    <source>
        <dbReference type="ARBA" id="ARBA00022792"/>
    </source>
</evidence>
<evidence type="ECO:0000256" key="1">
    <source>
        <dbReference type="ARBA" id="ARBA00003195"/>
    </source>
</evidence>
<organism evidence="11 12">
    <name type="scientific">Aplysia californica</name>
    <name type="common">California sea hare</name>
    <dbReference type="NCBI Taxonomy" id="6500"/>
    <lineage>
        <taxon>Eukaryota</taxon>
        <taxon>Metazoa</taxon>
        <taxon>Spiralia</taxon>
        <taxon>Lophotrochozoa</taxon>
        <taxon>Mollusca</taxon>
        <taxon>Gastropoda</taxon>
        <taxon>Heterobranchia</taxon>
        <taxon>Euthyneura</taxon>
        <taxon>Tectipleura</taxon>
        <taxon>Aplysiida</taxon>
        <taxon>Aplysioidea</taxon>
        <taxon>Aplysiidae</taxon>
        <taxon>Aplysia</taxon>
    </lineage>
</organism>
<name>A0ABM0KA91_APLCA</name>
<keyword evidence="6" id="KW-0679">Respiratory chain</keyword>
<evidence type="ECO:0000256" key="5">
    <source>
        <dbReference type="ARBA" id="ARBA00022448"/>
    </source>
</evidence>
<evidence type="ECO:0000256" key="2">
    <source>
        <dbReference type="ARBA" id="ARBA00004443"/>
    </source>
</evidence>
<dbReference type="Pfam" id="PF04716">
    <property type="entry name" value="ETC_C1_NDUFA5"/>
    <property type="match status" value="1"/>
</dbReference>
<keyword evidence="8" id="KW-0249">Electron transport</keyword>
<evidence type="ECO:0000256" key="9">
    <source>
        <dbReference type="ARBA" id="ARBA00023128"/>
    </source>
</evidence>
<dbReference type="PANTHER" id="PTHR12653">
    <property type="entry name" value="NADH-UBIQUINONE OXIDOREDUCTASE 13 KD-B SUBUNIT"/>
    <property type="match status" value="1"/>
</dbReference>
<dbReference type="GeneID" id="101862239"/>
<proteinExistence type="inferred from homology"/>
<dbReference type="Proteomes" id="UP000694888">
    <property type="component" value="Unplaced"/>
</dbReference>
<evidence type="ECO:0000313" key="11">
    <source>
        <dbReference type="Proteomes" id="UP000694888"/>
    </source>
</evidence>
<evidence type="ECO:0000256" key="4">
    <source>
        <dbReference type="ARBA" id="ARBA00011533"/>
    </source>
</evidence>
<dbReference type="PANTHER" id="PTHR12653:SF0">
    <property type="entry name" value="NADH DEHYDROGENASE [UBIQUINONE] 1 ALPHA SUBCOMPLEX SUBUNIT 5"/>
    <property type="match status" value="1"/>
</dbReference>
<keyword evidence="5" id="KW-0813">Transport</keyword>
<keyword evidence="9" id="KW-0496">Mitochondrion</keyword>
<reference evidence="12" key="1">
    <citation type="submission" date="2025-08" db="UniProtKB">
        <authorList>
            <consortium name="RefSeq"/>
        </authorList>
    </citation>
    <scope>IDENTIFICATION</scope>
</reference>
<comment type="subunit">
    <text evidence="4">Complex I is composed of 45 different subunits.</text>
</comment>
<keyword evidence="11" id="KW-1185">Reference proteome</keyword>
<gene>
    <name evidence="12" type="primary">LOC101862239</name>
</gene>
<evidence type="ECO:0000313" key="12">
    <source>
        <dbReference type="RefSeq" id="XP_005112684.1"/>
    </source>
</evidence>
<dbReference type="RefSeq" id="XP_005112684.1">
    <property type="nucleotide sequence ID" value="XM_005112627.3"/>
</dbReference>
<keyword evidence="7" id="KW-0999">Mitochondrion inner membrane</keyword>
<keyword evidence="10" id="KW-0472">Membrane</keyword>
<comment type="similarity">
    <text evidence="3">Belongs to the complex I NDUFA5 subunit family.</text>
</comment>
<evidence type="ECO:0000256" key="10">
    <source>
        <dbReference type="ARBA" id="ARBA00023136"/>
    </source>
</evidence>
<evidence type="ECO:0000256" key="8">
    <source>
        <dbReference type="ARBA" id="ARBA00022982"/>
    </source>
</evidence>
<evidence type="ECO:0000256" key="3">
    <source>
        <dbReference type="ARBA" id="ARBA00010261"/>
    </source>
</evidence>
<comment type="function">
    <text evidence="1">Accessory subunit of the mitochondrial membrane respiratory chain NADH dehydrogenase (Complex I), that is believed not to be involved in catalysis. Complex I functions in the transfer of electrons from NADH to the respiratory chain. The immediate electron acceptor for the enzyme is believed to be ubiquinone.</text>
</comment>
<protein>
    <submittedName>
        <fullName evidence="12">NADH dehydrogenase [ubiquinone] 1 alpha subcomplex subunit 5</fullName>
    </submittedName>
</protein>